<evidence type="ECO:0000313" key="2">
    <source>
        <dbReference type="EMBL" id="OYQ32877.1"/>
    </source>
</evidence>
<dbReference type="GO" id="GO:0006171">
    <property type="term" value="P:cAMP biosynthetic process"/>
    <property type="evidence" value="ECO:0007669"/>
    <property type="project" value="TreeGrafter"/>
</dbReference>
<dbReference type="PANTHER" id="PTHR43081:SF11">
    <property type="entry name" value="BLR2264 PROTEIN"/>
    <property type="match status" value="1"/>
</dbReference>
<dbReference type="RefSeq" id="WP_094457911.1">
    <property type="nucleotide sequence ID" value="NZ_NOXU01000031.1"/>
</dbReference>
<dbReference type="Proteomes" id="UP000216998">
    <property type="component" value="Unassembled WGS sequence"/>
</dbReference>
<protein>
    <recommendedName>
        <fullName evidence="1">Guanylate cyclase domain-containing protein</fullName>
    </recommendedName>
</protein>
<proteinExistence type="predicted"/>
<dbReference type="PANTHER" id="PTHR43081">
    <property type="entry name" value="ADENYLATE CYCLASE, TERMINAL-DIFFERENTIATION SPECIFIC-RELATED"/>
    <property type="match status" value="1"/>
</dbReference>
<dbReference type="SUPFAM" id="SSF55073">
    <property type="entry name" value="Nucleotide cyclase"/>
    <property type="match status" value="1"/>
</dbReference>
<name>A0A255YUG7_9PROT</name>
<comment type="caution">
    <text evidence="2">The sequence shown here is derived from an EMBL/GenBank/DDBJ whole genome shotgun (WGS) entry which is preliminary data.</text>
</comment>
<evidence type="ECO:0000313" key="3">
    <source>
        <dbReference type="Proteomes" id="UP000216998"/>
    </source>
</evidence>
<dbReference type="GO" id="GO:0004016">
    <property type="term" value="F:adenylate cyclase activity"/>
    <property type="evidence" value="ECO:0007669"/>
    <property type="project" value="UniProtKB-ARBA"/>
</dbReference>
<dbReference type="Pfam" id="PF00211">
    <property type="entry name" value="Guanylate_cyc"/>
    <property type="match status" value="1"/>
</dbReference>
<dbReference type="GO" id="GO:0035556">
    <property type="term" value="P:intracellular signal transduction"/>
    <property type="evidence" value="ECO:0007669"/>
    <property type="project" value="InterPro"/>
</dbReference>
<dbReference type="AlphaFoldDB" id="A0A255YUG7"/>
<dbReference type="SMART" id="SM00044">
    <property type="entry name" value="CYCc"/>
    <property type="match status" value="1"/>
</dbReference>
<keyword evidence="3" id="KW-1185">Reference proteome</keyword>
<dbReference type="InterPro" id="IPR001054">
    <property type="entry name" value="A/G_cyclase"/>
</dbReference>
<feature type="domain" description="Guanylate cyclase" evidence="1">
    <location>
        <begin position="211"/>
        <end position="343"/>
    </location>
</feature>
<dbReference type="InterPro" id="IPR029787">
    <property type="entry name" value="Nucleotide_cyclase"/>
</dbReference>
<dbReference type="OrthoDB" id="9762462at2"/>
<reference evidence="2 3" key="1">
    <citation type="submission" date="2017-07" db="EMBL/GenBank/DDBJ databases">
        <title>Niveispirillum cyanobacteriorum sp. nov., isolated from cyanobacterial aggregates in a eutrophic lake.</title>
        <authorList>
            <person name="Cai H."/>
        </authorList>
    </citation>
    <scope>NUCLEOTIDE SEQUENCE [LARGE SCALE GENOMIC DNA]</scope>
    <source>
        <strain evidence="3">TH1-14</strain>
    </source>
</reference>
<dbReference type="Gene3D" id="3.30.70.1230">
    <property type="entry name" value="Nucleotide cyclase"/>
    <property type="match status" value="1"/>
</dbReference>
<gene>
    <name evidence="2" type="ORF">CHU95_19265</name>
</gene>
<accession>A0A255YUG7</accession>
<sequence length="388" mass="42528">MTAFLSDRVRAITDWLLLEGNQLVDIDQLFAQLVDRVAQSGIPIGRVSLNLEILHPEVVGEGRVWLCGQATGTHRLNRVDTDMAEYLRSPVHRVDETGMPFRVRLTDEVTDMPLLGRLTREGFLDYFIAPIQVQDKHRSAAMSFASKRSHFNDDDIRDLTHIVAAVSPILEARVVRNIARDLLATYLGAGAGDRVYAGQISRGDADNIFAAILFADLRSFTRFTADNLSTTVMERLNHWFDLAVDAVEAHGGEVLKFMGDGMLAIFPADMLNPREACGQALAAAATLHQAVITWNDACPHGQTPIDYGLSLHLGHVAFGNIGGKRRLDFTVVGPAVNLASRLLEVAKELDSHFVVSTAFAGCSGRAMRSVGVHPVRGLDHPEEIFVPC</sequence>
<organism evidence="2 3">
    <name type="scientific">Niveispirillum lacus</name>
    <dbReference type="NCBI Taxonomy" id="1981099"/>
    <lineage>
        <taxon>Bacteria</taxon>
        <taxon>Pseudomonadati</taxon>
        <taxon>Pseudomonadota</taxon>
        <taxon>Alphaproteobacteria</taxon>
        <taxon>Rhodospirillales</taxon>
        <taxon>Azospirillaceae</taxon>
        <taxon>Niveispirillum</taxon>
    </lineage>
</organism>
<evidence type="ECO:0000259" key="1">
    <source>
        <dbReference type="PROSITE" id="PS50125"/>
    </source>
</evidence>
<dbReference type="CDD" id="cd07302">
    <property type="entry name" value="CHD"/>
    <property type="match status" value="1"/>
</dbReference>
<dbReference type="PROSITE" id="PS50125">
    <property type="entry name" value="GUANYLATE_CYCLASE_2"/>
    <property type="match status" value="1"/>
</dbReference>
<dbReference type="InterPro" id="IPR050697">
    <property type="entry name" value="Adenylyl/Guanylyl_Cyclase_3/4"/>
</dbReference>
<dbReference type="EMBL" id="NOXU01000031">
    <property type="protein sequence ID" value="OYQ32877.1"/>
    <property type="molecule type" value="Genomic_DNA"/>
</dbReference>